<proteinExistence type="predicted"/>
<evidence type="ECO:0000313" key="1">
    <source>
        <dbReference type="EMBL" id="TDG12949.1"/>
    </source>
</evidence>
<protein>
    <recommendedName>
        <fullName evidence="3">FHA domain-containing protein</fullName>
    </recommendedName>
</protein>
<dbReference type="EMBL" id="SMSE01000003">
    <property type="protein sequence ID" value="TDG12949.1"/>
    <property type="molecule type" value="Genomic_DNA"/>
</dbReference>
<gene>
    <name evidence="1" type="ORF">E2F43_15465</name>
</gene>
<reference evidence="1 2" key="1">
    <citation type="submission" date="2019-03" db="EMBL/GenBank/DDBJ databases">
        <title>Seongchinamella monodicae gen. nov., sp. nov., a novel member of the Gammaproteobacteria isolated from a tidal mudflat of beach.</title>
        <authorList>
            <person name="Yang H.G."/>
            <person name="Kang J.W."/>
            <person name="Lee S.D."/>
        </authorList>
    </citation>
    <scope>NUCLEOTIDE SEQUENCE [LARGE SCALE GENOMIC DNA]</scope>
    <source>
        <strain evidence="1 2">GH4-78</strain>
    </source>
</reference>
<dbReference type="RefSeq" id="WP_133214223.1">
    <property type="nucleotide sequence ID" value="NZ_SMSE01000003.1"/>
</dbReference>
<comment type="caution">
    <text evidence="1">The sequence shown here is derived from an EMBL/GenBank/DDBJ whole genome shotgun (WGS) entry which is preliminary data.</text>
</comment>
<name>A0A4R5LQY7_9GAMM</name>
<organism evidence="1 2">
    <name type="scientific">Seongchinamella unica</name>
    <dbReference type="NCBI Taxonomy" id="2547392"/>
    <lineage>
        <taxon>Bacteria</taxon>
        <taxon>Pseudomonadati</taxon>
        <taxon>Pseudomonadota</taxon>
        <taxon>Gammaproteobacteria</taxon>
        <taxon>Cellvibrionales</taxon>
        <taxon>Halieaceae</taxon>
        <taxon>Seongchinamella</taxon>
    </lineage>
</organism>
<dbReference type="OrthoDB" id="7052771at2"/>
<keyword evidence="2" id="KW-1185">Reference proteome</keyword>
<evidence type="ECO:0000313" key="2">
    <source>
        <dbReference type="Proteomes" id="UP000295554"/>
    </source>
</evidence>
<dbReference type="Proteomes" id="UP000295554">
    <property type="component" value="Unassembled WGS sequence"/>
</dbReference>
<evidence type="ECO:0008006" key="3">
    <source>
        <dbReference type="Google" id="ProtNLM"/>
    </source>
</evidence>
<accession>A0A4R5LQY7</accession>
<dbReference type="AlphaFoldDB" id="A0A4R5LQY7"/>
<sequence>MTVPLLDINDCLLQLWGSGPVQQSPGYALLEGSDYRFGNSARGSARLRPRDINNRFWWQLSVEPLQPALGPARHTADLVHAHLKQIHGDAGEPAELLLACSGSMQREQLSLLLGIVQQCPFDVVGLVNRSALLGSLHGGPGRLFHLEIQLHQALITELAQNGDDIVVQRSVPLPGCGLLQLQERLVEIIAGTFIRQTRFDPRRKADTEQQLYDALPRALQTLADSGECNIEVNGYRARVLAADMASAGQRLFNAAAETMGSLSPADRLVVDPLVALLPDLAHKLPEARVAAADALWQAATQHGESLLNRGGPLSFVNALPCLAADNNGPIEPQALEPAPATVSEPTHLLAGATARPLVAGMKPAPGLEISRAGETWLLRGKGRLNDHELQGSKPLAAGDRVVAADGSEFQLIDVVPGHG</sequence>